<sequence length="365" mass="41562">RMPHKDCAVCSQLGEGWHFGAFVCRPCASFFRRTIAENKTYDCRHNNQCPINRESRNCCRSCRLKKCINSGMKCTSKQAAEPSSTSPTVSDPQSSSSNLLLDGRESGGNPQSSSSNLLIDGRESGGSLGMENLPILRKVYDFIKSYYNSIQSIYACENPSSCFKTVTSQLIDRETYERLEKVSVSIMGITLSSYFPFFGSRNESFKMDILEVINFRLQCSSKMLFSIQNFPDDDDKSAAWYGYHIDVKHPESFFGNIDHSMFSYFSDTIKSCRIIVRRYAKSNIVELDIGIISALVLINQILKIESNNEEVQQFKTNLISEYHTYLAARFGVEAGIQKFTETLLMMNDTAFGRKFCYFKHLFFKI</sequence>
<accession>A0AC34FYE2</accession>
<dbReference type="WBParaSite" id="ES5_v2.g22349.t1">
    <property type="protein sequence ID" value="ES5_v2.g22349.t1"/>
    <property type="gene ID" value="ES5_v2.g22349"/>
</dbReference>
<name>A0AC34FYE2_9BILA</name>
<reference evidence="2" key="1">
    <citation type="submission" date="2022-11" db="UniProtKB">
        <authorList>
            <consortium name="WormBaseParasite"/>
        </authorList>
    </citation>
    <scope>IDENTIFICATION</scope>
</reference>
<evidence type="ECO:0000313" key="1">
    <source>
        <dbReference type="Proteomes" id="UP000887579"/>
    </source>
</evidence>
<dbReference type="Proteomes" id="UP000887579">
    <property type="component" value="Unplaced"/>
</dbReference>
<protein>
    <submittedName>
        <fullName evidence="2">Nuclear receptor domain-containing protein</fullName>
    </submittedName>
</protein>
<evidence type="ECO:0000313" key="2">
    <source>
        <dbReference type="WBParaSite" id="ES5_v2.g22349.t1"/>
    </source>
</evidence>
<proteinExistence type="predicted"/>
<organism evidence="1 2">
    <name type="scientific">Panagrolaimus sp. ES5</name>
    <dbReference type="NCBI Taxonomy" id="591445"/>
    <lineage>
        <taxon>Eukaryota</taxon>
        <taxon>Metazoa</taxon>
        <taxon>Ecdysozoa</taxon>
        <taxon>Nematoda</taxon>
        <taxon>Chromadorea</taxon>
        <taxon>Rhabditida</taxon>
        <taxon>Tylenchina</taxon>
        <taxon>Panagrolaimomorpha</taxon>
        <taxon>Panagrolaimoidea</taxon>
        <taxon>Panagrolaimidae</taxon>
        <taxon>Panagrolaimus</taxon>
    </lineage>
</organism>